<organism evidence="1 2">
    <name type="scientific">Phaeovulum vinaykumarii</name>
    <dbReference type="NCBI Taxonomy" id="407234"/>
    <lineage>
        <taxon>Bacteria</taxon>
        <taxon>Pseudomonadati</taxon>
        <taxon>Pseudomonadota</taxon>
        <taxon>Alphaproteobacteria</taxon>
        <taxon>Rhodobacterales</taxon>
        <taxon>Paracoccaceae</taxon>
        <taxon>Phaeovulum</taxon>
    </lineage>
</organism>
<keyword evidence="2" id="KW-1185">Reference proteome</keyword>
<dbReference type="AlphaFoldDB" id="A0A1N7LT80"/>
<dbReference type="OrthoDB" id="7238400at2"/>
<evidence type="ECO:0000313" key="1">
    <source>
        <dbReference type="EMBL" id="SIS77047.1"/>
    </source>
</evidence>
<name>A0A1N7LT80_9RHOB</name>
<reference evidence="2" key="1">
    <citation type="submission" date="2017-01" db="EMBL/GenBank/DDBJ databases">
        <authorList>
            <person name="Varghese N."/>
            <person name="Submissions S."/>
        </authorList>
    </citation>
    <scope>NUCLEOTIDE SEQUENCE [LARGE SCALE GENOMIC DNA]</scope>
    <source>
        <strain evidence="2">DSM 18714</strain>
    </source>
</reference>
<dbReference type="EMBL" id="FTOM01000004">
    <property type="protein sequence ID" value="SIS77047.1"/>
    <property type="molecule type" value="Genomic_DNA"/>
</dbReference>
<protein>
    <submittedName>
        <fullName evidence="1">Uncharacterized protein</fullName>
    </submittedName>
</protein>
<gene>
    <name evidence="1" type="ORF">SAMN05421795_10484</name>
</gene>
<proteinExistence type="predicted"/>
<dbReference type="RefSeq" id="WP_076365634.1">
    <property type="nucleotide sequence ID" value="NZ_FTOM01000004.1"/>
</dbReference>
<sequence>MGSDLKKFVNPKFLKTIDPALMRVLFVRHFGEDELPLAFEGEAPTIRAALAAHFEGTVAGWNAGMVADLHRVAELGTSEGMQLILNEARRRGVVLYPEPDPDEAEAAPIRHDPKHVALHTYLLHHRVFEAAADFHALRAPTSPAEFRGPERDVGADLTEEMTEAFKAAVINLFSQDLQGQYCRLGPYEEDGEINLVISHGAQVTTTPVVTGDREEIITLRAVKYAVLRYSPVEGRLFVGGVVKAQQGEIAELFARHILRRPGFFSGRDARDLYTLDPISDAGPDFAFQHRYDETIKEVRIVAAAADLFERDEEDQRWRHVRSWESKDASGGALTHFRGSEVRFGRGWRLGEITFRVAFETGAKRPAQVTVRLKPPGTLAFRRTRFEKAIHTLVQRNGLEKDRDAGMVVDAAE</sequence>
<accession>A0A1N7LT80</accession>
<evidence type="ECO:0000313" key="2">
    <source>
        <dbReference type="Proteomes" id="UP000186098"/>
    </source>
</evidence>
<dbReference type="Proteomes" id="UP000186098">
    <property type="component" value="Unassembled WGS sequence"/>
</dbReference>
<dbReference type="STRING" id="407234.SAMN05421795_10484"/>